<dbReference type="PANTHER" id="PTHR34698:SF2">
    <property type="entry name" value="5-OXOPROLINASE SUBUNIT B"/>
    <property type="match status" value="1"/>
</dbReference>
<evidence type="ECO:0000259" key="4">
    <source>
        <dbReference type="SMART" id="SM00796"/>
    </source>
</evidence>
<dbReference type="NCBIfam" id="TIGR00370">
    <property type="entry name" value="5-oxoprolinase subunit PxpB"/>
    <property type="match status" value="1"/>
</dbReference>
<dbReference type="SUPFAM" id="SSF160467">
    <property type="entry name" value="PH0987 N-terminal domain-like"/>
    <property type="match status" value="1"/>
</dbReference>
<dbReference type="Pfam" id="PF02682">
    <property type="entry name" value="CT_C_D"/>
    <property type="match status" value="1"/>
</dbReference>
<evidence type="ECO:0000313" key="6">
    <source>
        <dbReference type="Proteomes" id="UP000242699"/>
    </source>
</evidence>
<dbReference type="GO" id="GO:0005524">
    <property type="term" value="F:ATP binding"/>
    <property type="evidence" value="ECO:0007669"/>
    <property type="project" value="UniProtKB-KW"/>
</dbReference>
<accession>A0A2T2XBM3</accession>
<keyword evidence="1" id="KW-0547">Nucleotide-binding</keyword>
<dbReference type="Gene3D" id="3.30.1360.40">
    <property type="match status" value="1"/>
</dbReference>
<dbReference type="PANTHER" id="PTHR34698">
    <property type="entry name" value="5-OXOPROLINASE SUBUNIT B"/>
    <property type="match status" value="1"/>
</dbReference>
<dbReference type="GO" id="GO:0016787">
    <property type="term" value="F:hydrolase activity"/>
    <property type="evidence" value="ECO:0007669"/>
    <property type="project" value="UniProtKB-KW"/>
</dbReference>
<comment type="caution">
    <text evidence="5">The sequence shown here is derived from an EMBL/GenBank/DDBJ whole genome shotgun (WGS) entry which is preliminary data.</text>
</comment>
<dbReference type="InterPro" id="IPR003833">
    <property type="entry name" value="CT_C_D"/>
</dbReference>
<evidence type="ECO:0000256" key="3">
    <source>
        <dbReference type="ARBA" id="ARBA00022840"/>
    </source>
</evidence>
<keyword evidence="3" id="KW-0067">ATP-binding</keyword>
<evidence type="ECO:0000313" key="5">
    <source>
        <dbReference type="EMBL" id="PSR31872.1"/>
    </source>
</evidence>
<dbReference type="InterPro" id="IPR010016">
    <property type="entry name" value="PxpB"/>
</dbReference>
<evidence type="ECO:0000256" key="2">
    <source>
        <dbReference type="ARBA" id="ARBA00022801"/>
    </source>
</evidence>
<dbReference type="SMART" id="SM00796">
    <property type="entry name" value="AHS1"/>
    <property type="match status" value="1"/>
</dbReference>
<proteinExistence type="predicted"/>
<dbReference type="InterPro" id="IPR029000">
    <property type="entry name" value="Cyclophilin-like_dom_sf"/>
</dbReference>
<name>A0A2T2XBM3_9FIRM</name>
<dbReference type="EMBL" id="PXYT01000001">
    <property type="protein sequence ID" value="PSR31872.1"/>
    <property type="molecule type" value="Genomic_DNA"/>
</dbReference>
<reference evidence="5 6" key="1">
    <citation type="journal article" date="2014" name="BMC Genomics">
        <title>Comparison of environmental and isolate Sulfobacillus genomes reveals diverse carbon, sulfur, nitrogen, and hydrogen metabolisms.</title>
        <authorList>
            <person name="Justice N.B."/>
            <person name="Norman A."/>
            <person name="Brown C.T."/>
            <person name="Singh A."/>
            <person name="Thomas B.C."/>
            <person name="Banfield J.F."/>
        </authorList>
    </citation>
    <scope>NUCLEOTIDE SEQUENCE [LARGE SCALE GENOMIC DNA]</scope>
    <source>
        <strain evidence="5">AMDSBA1</strain>
    </source>
</reference>
<sequence>MTQVAISWYILGDFNIRLDFSKAPEYENGDSVYRVFEQLREDNRTSSWHMVPAYQTLTISYPWNQSLQEVLSAVNESVSAQNMPKMPPSRRFEIPVCYQGDLGPDLPFVAREHLMSPDEVIRLHSQPEYRIEAIGFSPGFPYLSGLPRELATARRNTPRTRVPAGSVAIGGLQSGVYPLSTPGGWHLIGRTPFILFNTANTPPIPYQFGDRLHFSPISRDEYEELLQHPYSTDFWKRT</sequence>
<evidence type="ECO:0000256" key="1">
    <source>
        <dbReference type="ARBA" id="ARBA00022741"/>
    </source>
</evidence>
<dbReference type="AlphaFoldDB" id="A0A2T2XBM3"/>
<feature type="domain" description="Carboxyltransferase" evidence="4">
    <location>
        <begin position="6"/>
        <end position="206"/>
    </location>
</feature>
<protein>
    <submittedName>
        <fullName evidence="5">Kinase inhibitor</fullName>
    </submittedName>
</protein>
<dbReference type="SUPFAM" id="SSF50891">
    <property type="entry name" value="Cyclophilin-like"/>
    <property type="match status" value="1"/>
</dbReference>
<organism evidence="5 6">
    <name type="scientific">Sulfobacillus benefaciens</name>
    <dbReference type="NCBI Taxonomy" id="453960"/>
    <lineage>
        <taxon>Bacteria</taxon>
        <taxon>Bacillati</taxon>
        <taxon>Bacillota</taxon>
        <taxon>Clostridia</taxon>
        <taxon>Eubacteriales</taxon>
        <taxon>Clostridiales Family XVII. Incertae Sedis</taxon>
        <taxon>Sulfobacillus</taxon>
    </lineage>
</organism>
<gene>
    <name evidence="5" type="ORF">C7B43_01225</name>
</gene>
<dbReference type="Proteomes" id="UP000242699">
    <property type="component" value="Unassembled WGS sequence"/>
</dbReference>
<dbReference type="Gene3D" id="2.40.100.10">
    <property type="entry name" value="Cyclophilin-like"/>
    <property type="match status" value="1"/>
</dbReference>
<keyword evidence="2" id="KW-0378">Hydrolase</keyword>